<gene>
    <name evidence="1" type="ORF">NMS_2180</name>
</gene>
<evidence type="ECO:0000313" key="1">
    <source>
        <dbReference type="EMBL" id="BAO56189.1"/>
    </source>
</evidence>
<dbReference type="KEGG" id="nmf:NMS_2180"/>
<accession>W8VRE5</accession>
<protein>
    <submittedName>
        <fullName evidence="1">Uncharacterized protein</fullName>
    </submittedName>
</protein>
<proteinExistence type="predicted"/>
<dbReference type="AlphaFoldDB" id="W8VRE5"/>
<organism evidence="1 2">
    <name type="scientific">Nonlabens marinus S1-08</name>
    <dbReference type="NCBI Taxonomy" id="1454201"/>
    <lineage>
        <taxon>Bacteria</taxon>
        <taxon>Pseudomonadati</taxon>
        <taxon>Bacteroidota</taxon>
        <taxon>Flavobacteriia</taxon>
        <taxon>Flavobacteriales</taxon>
        <taxon>Flavobacteriaceae</taxon>
        <taxon>Nonlabens</taxon>
    </lineage>
</organism>
<reference evidence="1 2" key="1">
    <citation type="journal article" date="2014" name="Proc. Natl. Acad. Sci. U.S.A.">
        <title>Functional characterization of flavobacteria rhodopsins reveals a unique class of light-driven chloride pump in bacteria.</title>
        <authorList>
            <person name="Yoshizawa S."/>
            <person name="Kumagai Y."/>
            <person name="Kim H."/>
            <person name="Ogura Y."/>
            <person name="Hayashi T."/>
            <person name="Iwasaki W."/>
            <person name="DeLong E.F."/>
            <person name="Kogure K."/>
        </authorList>
    </citation>
    <scope>NUCLEOTIDE SEQUENCE [LARGE SCALE GENOMIC DNA]</scope>
    <source>
        <strain evidence="1 2">S1-08</strain>
    </source>
</reference>
<dbReference type="Proteomes" id="UP000031760">
    <property type="component" value="Chromosome"/>
</dbReference>
<dbReference type="EMBL" id="AP014548">
    <property type="protein sequence ID" value="BAO56189.1"/>
    <property type="molecule type" value="Genomic_DNA"/>
</dbReference>
<dbReference type="STRING" id="1454201.NMS_2180"/>
<evidence type="ECO:0000313" key="2">
    <source>
        <dbReference type="Proteomes" id="UP000031760"/>
    </source>
</evidence>
<name>W8VRE5_9FLAO</name>
<keyword evidence="2" id="KW-1185">Reference proteome</keyword>
<sequence length="72" mass="8462">MKITFLKIDKKPVYLGAFNDTFKNNTSRNFAFAKANSSQIYRCQNFLNTHQIVEKIKLEINYLKICIVDPFL</sequence>
<dbReference type="HOGENOM" id="CLU_2718315_0_0_10"/>